<name>A0A481YXI8_9VIRU</name>
<dbReference type="SUPFAM" id="SSF54495">
    <property type="entry name" value="UBC-like"/>
    <property type="match status" value="1"/>
</dbReference>
<dbReference type="SMART" id="SM00212">
    <property type="entry name" value="UBCc"/>
    <property type="match status" value="1"/>
</dbReference>
<dbReference type="GO" id="GO:0016567">
    <property type="term" value="P:protein ubiquitination"/>
    <property type="evidence" value="ECO:0007669"/>
    <property type="project" value="UniProtKB-UniPathway"/>
</dbReference>
<evidence type="ECO:0000256" key="1">
    <source>
        <dbReference type="ARBA" id="ARBA00004906"/>
    </source>
</evidence>
<dbReference type="InterPro" id="IPR016135">
    <property type="entry name" value="UBQ-conjugating_enzyme/RWD"/>
</dbReference>
<comment type="pathway">
    <text evidence="1">Protein modification; protein ubiquitination.</text>
</comment>
<reference evidence="4" key="1">
    <citation type="journal article" date="2019" name="MBio">
        <title>Virus Genomes from Deep Sea Sediments Expand the Ocean Megavirome and Support Independent Origins of Viral Gigantism.</title>
        <authorList>
            <person name="Backstrom D."/>
            <person name="Yutin N."/>
            <person name="Jorgensen S.L."/>
            <person name="Dharamshi J."/>
            <person name="Homa F."/>
            <person name="Zaremba-Niedwiedzka K."/>
            <person name="Spang A."/>
            <person name="Wolf Y.I."/>
            <person name="Koonin E.V."/>
            <person name="Ettema T.J."/>
        </authorList>
    </citation>
    <scope>NUCLEOTIDE SEQUENCE</scope>
</reference>
<accession>A0A481YXI8</accession>
<dbReference type="Pfam" id="PF00179">
    <property type="entry name" value="UQ_con"/>
    <property type="match status" value="1"/>
</dbReference>
<organism evidence="4">
    <name type="scientific">Marseillevirus LCMAC202</name>
    <dbReference type="NCBI Taxonomy" id="2506606"/>
    <lineage>
        <taxon>Viruses</taxon>
        <taxon>Varidnaviria</taxon>
        <taxon>Bamfordvirae</taxon>
        <taxon>Nucleocytoviricota</taxon>
        <taxon>Megaviricetes</taxon>
        <taxon>Pimascovirales</taxon>
        <taxon>Pimascovirales incertae sedis</taxon>
        <taxon>Marseilleviridae</taxon>
    </lineage>
</organism>
<dbReference type="GO" id="GO:0061631">
    <property type="term" value="F:ubiquitin conjugating enzyme activity"/>
    <property type="evidence" value="ECO:0007669"/>
    <property type="project" value="UniProtKB-EC"/>
</dbReference>
<feature type="domain" description="UBC core" evidence="3">
    <location>
        <begin position="1"/>
        <end position="151"/>
    </location>
</feature>
<proteinExistence type="predicted"/>
<evidence type="ECO:0000313" key="4">
    <source>
        <dbReference type="EMBL" id="QBK87973.1"/>
    </source>
</evidence>
<dbReference type="UniPathway" id="UPA00143"/>
<dbReference type="Gene3D" id="3.10.110.10">
    <property type="entry name" value="Ubiquitin Conjugating Enzyme"/>
    <property type="match status" value="1"/>
</dbReference>
<dbReference type="PROSITE" id="PS50127">
    <property type="entry name" value="UBC_2"/>
    <property type="match status" value="1"/>
</dbReference>
<evidence type="ECO:0000256" key="2">
    <source>
        <dbReference type="ARBA" id="ARBA00012486"/>
    </source>
</evidence>
<sequence length="153" mass="17613">MNTIIHQVDQANKVADTRWSLGQSYNNPLIYIATIIPPKNSVYNGGIFFMEIHFPNGFPVYPPRLLMTTKIYHPNISQTAGYVGKIYVEILYSDWVSTMTVSKLMEYVYSVFTKPDLDPLSICNSQAGDMYQTNREEFDRTAKEWTAKYASKF</sequence>
<dbReference type="EC" id="2.3.2.23" evidence="2"/>
<dbReference type="InterPro" id="IPR000608">
    <property type="entry name" value="UBC"/>
</dbReference>
<dbReference type="PANTHER" id="PTHR24068">
    <property type="entry name" value="UBIQUITIN-CONJUGATING ENZYME E2"/>
    <property type="match status" value="1"/>
</dbReference>
<dbReference type="EMBL" id="MK500372">
    <property type="protein sequence ID" value="QBK87973.1"/>
    <property type="molecule type" value="Genomic_DNA"/>
</dbReference>
<protein>
    <recommendedName>
        <fullName evidence="2">E2 ubiquitin-conjugating enzyme</fullName>
        <ecNumber evidence="2">2.3.2.23</ecNumber>
    </recommendedName>
</protein>
<gene>
    <name evidence="4" type="ORF">LCMAC202_03340</name>
</gene>
<evidence type="ECO:0000259" key="3">
    <source>
        <dbReference type="PROSITE" id="PS50127"/>
    </source>
</evidence>